<evidence type="ECO:0000259" key="7">
    <source>
        <dbReference type="Pfam" id="PF00482"/>
    </source>
</evidence>
<proteinExistence type="predicted"/>
<comment type="subcellular location">
    <subcellularLocation>
        <location evidence="1">Cell membrane</location>
        <topology evidence="1">Multi-pass membrane protein</topology>
    </subcellularLocation>
</comment>
<dbReference type="HOGENOM" id="CLU_077875_0_0_2"/>
<evidence type="ECO:0000256" key="6">
    <source>
        <dbReference type="SAM" id="Phobius"/>
    </source>
</evidence>
<dbReference type="InterPro" id="IPR018076">
    <property type="entry name" value="T2SS_GspF_dom"/>
</dbReference>
<dbReference type="GO" id="GO:0005886">
    <property type="term" value="C:plasma membrane"/>
    <property type="evidence" value="ECO:0007669"/>
    <property type="project" value="UniProtKB-SubCell"/>
</dbReference>
<dbReference type="PANTHER" id="PTHR35402">
    <property type="entry name" value="INTEGRAL MEMBRANE PROTEIN-RELATED"/>
    <property type="match status" value="1"/>
</dbReference>
<accession>E3GYV8</accession>
<keyword evidence="3 6" id="KW-0812">Transmembrane</keyword>
<gene>
    <name evidence="8" type="ordered locus">Mfer_0691</name>
</gene>
<dbReference type="InterPro" id="IPR056569">
    <property type="entry name" value="ArlJ-like"/>
</dbReference>
<feature type="transmembrane region" description="Helical" evidence="6">
    <location>
        <begin position="41"/>
        <end position="62"/>
    </location>
</feature>
<dbReference type="PANTHER" id="PTHR35402:SF1">
    <property type="entry name" value="TYPE II SECRETION SYSTEM PROTEIN GSPF DOMAIN-CONTAINING PROTEIN"/>
    <property type="match status" value="1"/>
</dbReference>
<dbReference type="AlphaFoldDB" id="E3GYV8"/>
<dbReference type="Gene3D" id="1.20.81.30">
    <property type="entry name" value="Type II secretion system (T2SS), domain F"/>
    <property type="match status" value="1"/>
</dbReference>
<dbReference type="InterPro" id="IPR042094">
    <property type="entry name" value="T2SS_GspF_sf"/>
</dbReference>
<evidence type="ECO:0000256" key="2">
    <source>
        <dbReference type="ARBA" id="ARBA00022475"/>
    </source>
</evidence>
<name>E3GYV8_METFV</name>
<keyword evidence="4 6" id="KW-1133">Transmembrane helix</keyword>
<evidence type="ECO:0000256" key="3">
    <source>
        <dbReference type="ARBA" id="ARBA00022692"/>
    </source>
</evidence>
<keyword evidence="5 6" id="KW-0472">Membrane</keyword>
<feature type="domain" description="Type II secretion system protein GspF" evidence="7">
    <location>
        <begin position="105"/>
        <end position="230"/>
    </location>
</feature>
<dbReference type="OrthoDB" id="77962at2157"/>
<feature type="transmembrane region" description="Helical" evidence="6">
    <location>
        <begin position="241"/>
        <end position="258"/>
    </location>
</feature>
<dbReference type="STRING" id="523846.Mfer_0691"/>
<evidence type="ECO:0000256" key="4">
    <source>
        <dbReference type="ARBA" id="ARBA00022989"/>
    </source>
</evidence>
<feature type="transmembrane region" description="Helical" evidence="6">
    <location>
        <begin position="270"/>
        <end position="292"/>
    </location>
</feature>
<dbReference type="KEGG" id="mfv:Mfer_0691"/>
<evidence type="ECO:0000313" key="8">
    <source>
        <dbReference type="EMBL" id="ADP77490.1"/>
    </source>
</evidence>
<feature type="transmembrane region" description="Helical" evidence="6">
    <location>
        <begin position="68"/>
        <end position="91"/>
    </location>
</feature>
<evidence type="ECO:0000313" key="9">
    <source>
        <dbReference type="Proteomes" id="UP000002315"/>
    </source>
</evidence>
<keyword evidence="2" id="KW-1003">Cell membrane</keyword>
<evidence type="ECO:0000256" key="1">
    <source>
        <dbReference type="ARBA" id="ARBA00004651"/>
    </source>
</evidence>
<feature type="transmembrane region" description="Helical" evidence="6">
    <location>
        <begin position="209"/>
        <end position="235"/>
    </location>
</feature>
<protein>
    <submittedName>
        <fullName evidence="8">Type II secretion system F domain protein</fullName>
    </submittedName>
</protein>
<dbReference type="Pfam" id="PF00482">
    <property type="entry name" value="T2SSF"/>
    <property type="match status" value="1"/>
</dbReference>
<keyword evidence="9" id="KW-1185">Reference proteome</keyword>
<sequence>MDIEKSLSPLASFLNKFVPKKLLLHVQESLVRCGIYMKASYFLSLLFILSAISAVVATMLAIILNFNIILAVLAGILAPFAAAFAALYIIAERRRGTIEESTPDFLTQLASELRAGISLESAIDDLTKYGEGPLYDELKRTAIEIKMGRSFESSLIAMANRLKSEQLNRTFRMISEGRRAGASLSRVLESVAEDLRQVLALKRERKSNVMMYAMFFLIAGLIGAPLVVGLISIVIRFFIDLYSASGAIAGMTLVGNVQQRLVNLRDPIQIACGGYVAIHAFLGGILLGTVMYGDPKKGLKYSIPMALVAFVIYYFISTTGYDLISSFGGGFKGAYSYSR</sequence>
<reference evidence="8 9" key="1">
    <citation type="journal article" date="2010" name="Stand. Genomic Sci.">
        <title>Complete genome sequence of Methanothermus fervidus type strain (V24S).</title>
        <authorList>
            <person name="Anderson I."/>
            <person name="Djao O.D."/>
            <person name="Misra M."/>
            <person name="Chertkov O."/>
            <person name="Nolan M."/>
            <person name="Lucas S."/>
            <person name="Lapidus A."/>
            <person name="Del Rio T.G."/>
            <person name="Tice H."/>
            <person name="Cheng J.F."/>
            <person name="Tapia R."/>
            <person name="Han C."/>
            <person name="Goodwin L."/>
            <person name="Pitluck S."/>
            <person name="Liolios K."/>
            <person name="Ivanova N."/>
            <person name="Mavromatis K."/>
            <person name="Mikhailova N."/>
            <person name="Pati A."/>
            <person name="Brambilla E."/>
            <person name="Chen A."/>
            <person name="Palaniappan K."/>
            <person name="Land M."/>
            <person name="Hauser L."/>
            <person name="Chang Y.J."/>
            <person name="Jeffries C.D."/>
            <person name="Sikorski J."/>
            <person name="Spring S."/>
            <person name="Rohde M."/>
            <person name="Eichinger K."/>
            <person name="Huber H."/>
            <person name="Wirth R."/>
            <person name="Goker M."/>
            <person name="Detter J.C."/>
            <person name="Woyke T."/>
            <person name="Bristow J."/>
            <person name="Eisen J.A."/>
            <person name="Markowitz V."/>
            <person name="Hugenholtz P."/>
            <person name="Klenk H.P."/>
            <person name="Kyrpides N.C."/>
        </authorList>
    </citation>
    <scope>NUCLEOTIDE SEQUENCE [LARGE SCALE GENOMIC DNA]</scope>
    <source>
        <strain evidence="9">ATCC 43054 / DSM 2088 / JCM 10308 / V24 S</strain>
    </source>
</reference>
<organism evidence="8 9">
    <name type="scientific">Methanothermus fervidus (strain ATCC 43054 / DSM 2088 / JCM 10308 / V24 S)</name>
    <dbReference type="NCBI Taxonomy" id="523846"/>
    <lineage>
        <taxon>Archaea</taxon>
        <taxon>Methanobacteriati</taxon>
        <taxon>Methanobacteriota</taxon>
        <taxon>Methanomada group</taxon>
        <taxon>Methanobacteria</taxon>
        <taxon>Methanobacteriales</taxon>
        <taxon>Methanothermaceae</taxon>
        <taxon>Methanothermus</taxon>
    </lineage>
</organism>
<dbReference type="EMBL" id="CP002278">
    <property type="protein sequence ID" value="ADP77490.1"/>
    <property type="molecule type" value="Genomic_DNA"/>
</dbReference>
<dbReference type="Proteomes" id="UP000002315">
    <property type="component" value="Chromosome"/>
</dbReference>
<evidence type="ECO:0000256" key="5">
    <source>
        <dbReference type="ARBA" id="ARBA00023136"/>
    </source>
</evidence>